<comment type="caution">
    <text evidence="4">The sequence shown here is derived from an EMBL/GenBank/DDBJ whole genome shotgun (WGS) entry which is preliminary data.</text>
</comment>
<dbReference type="Gene3D" id="3.30.160.20">
    <property type="match status" value="1"/>
</dbReference>
<sequence>MNIEQLLKELQFKAVRSSGAGGQHVNKVSSKVVVFFNLVNSEAFSEDEKEKLTKKLANKLNKQGIIQISCQSSRSQHQNKEEVIQQLLTTLKQGLFVPKKRKATKPSKLQKQKRLNEKKRLSEKKENRKKFKL</sequence>
<dbReference type="EMBL" id="JBHTJR010000019">
    <property type="protein sequence ID" value="MFD0992190.1"/>
    <property type="molecule type" value="Genomic_DNA"/>
</dbReference>
<dbReference type="GO" id="GO:0004045">
    <property type="term" value="F:peptidyl-tRNA hydrolase activity"/>
    <property type="evidence" value="ECO:0007669"/>
    <property type="project" value="UniProtKB-EC"/>
</dbReference>
<dbReference type="NCBIfam" id="NF006718">
    <property type="entry name" value="PRK09256.1"/>
    <property type="match status" value="1"/>
</dbReference>
<evidence type="ECO:0000259" key="3">
    <source>
        <dbReference type="PROSITE" id="PS00745"/>
    </source>
</evidence>
<feature type="compositionally biased region" description="Basic and acidic residues" evidence="2">
    <location>
        <begin position="114"/>
        <end position="126"/>
    </location>
</feature>
<evidence type="ECO:0000256" key="2">
    <source>
        <dbReference type="SAM" id="MobiDB-lite"/>
    </source>
</evidence>
<evidence type="ECO:0000313" key="4">
    <source>
        <dbReference type="EMBL" id="MFD0992190.1"/>
    </source>
</evidence>
<reference evidence="5" key="1">
    <citation type="journal article" date="2019" name="Int. J. Syst. Evol. Microbiol.">
        <title>The Global Catalogue of Microorganisms (GCM) 10K type strain sequencing project: providing services to taxonomists for standard genome sequencing and annotation.</title>
        <authorList>
            <consortium name="The Broad Institute Genomics Platform"/>
            <consortium name="The Broad Institute Genome Sequencing Center for Infectious Disease"/>
            <person name="Wu L."/>
            <person name="Ma J."/>
        </authorList>
    </citation>
    <scope>NUCLEOTIDE SEQUENCE [LARGE SCALE GENOMIC DNA]</scope>
    <source>
        <strain evidence="5">CCUG 60527</strain>
    </source>
</reference>
<dbReference type="PANTHER" id="PTHR47814">
    <property type="entry name" value="PEPTIDYL-TRNA HYDROLASE ARFB"/>
    <property type="match status" value="1"/>
</dbReference>
<evidence type="ECO:0000313" key="5">
    <source>
        <dbReference type="Proteomes" id="UP001597062"/>
    </source>
</evidence>
<organism evidence="4 5">
    <name type="scientific">Tenacibaculum geojense</name>
    <dbReference type="NCBI Taxonomy" id="915352"/>
    <lineage>
        <taxon>Bacteria</taxon>
        <taxon>Pseudomonadati</taxon>
        <taxon>Bacteroidota</taxon>
        <taxon>Flavobacteriia</taxon>
        <taxon>Flavobacteriales</taxon>
        <taxon>Flavobacteriaceae</taxon>
        <taxon>Tenacibaculum</taxon>
    </lineage>
</organism>
<dbReference type="RefSeq" id="WP_386105225.1">
    <property type="nucleotide sequence ID" value="NZ_JBHTJR010000019.1"/>
</dbReference>
<feature type="compositionally biased region" description="Basic residues" evidence="2">
    <location>
        <begin position="99"/>
        <end position="113"/>
    </location>
</feature>
<accession>A0ABW3JNY9</accession>
<feature type="domain" description="Prokaryotic-type class I peptide chain release factors" evidence="3">
    <location>
        <begin position="16"/>
        <end position="32"/>
    </location>
</feature>
<dbReference type="Pfam" id="PF00472">
    <property type="entry name" value="RF-1"/>
    <property type="match status" value="1"/>
</dbReference>
<dbReference type="SUPFAM" id="SSF75620">
    <property type="entry name" value="Release factor"/>
    <property type="match status" value="1"/>
</dbReference>
<comment type="similarity">
    <text evidence="1">Belongs to the prokaryotic/mitochondrial release factor family.</text>
</comment>
<gene>
    <name evidence="4" type="primary">arfB</name>
    <name evidence="4" type="ORF">ACFQ1U_03145</name>
</gene>
<dbReference type="PANTHER" id="PTHR47814:SF1">
    <property type="entry name" value="PEPTIDYL-TRNA HYDROLASE ARFB"/>
    <property type="match status" value="1"/>
</dbReference>
<name>A0ABW3JNY9_9FLAO</name>
<feature type="region of interest" description="Disordered" evidence="2">
    <location>
        <begin position="99"/>
        <end position="133"/>
    </location>
</feature>
<dbReference type="EC" id="3.1.1.29" evidence="4"/>
<dbReference type="PROSITE" id="PS00745">
    <property type="entry name" value="RF_PROK_I"/>
    <property type="match status" value="1"/>
</dbReference>
<dbReference type="InterPro" id="IPR045853">
    <property type="entry name" value="Pep_chain_release_fac_I_sf"/>
</dbReference>
<keyword evidence="5" id="KW-1185">Reference proteome</keyword>
<dbReference type="InterPro" id="IPR000352">
    <property type="entry name" value="Pep_chain_release_fac_I"/>
</dbReference>
<evidence type="ECO:0000256" key="1">
    <source>
        <dbReference type="ARBA" id="ARBA00010835"/>
    </source>
</evidence>
<proteinExistence type="inferred from homology"/>
<protein>
    <submittedName>
        <fullName evidence="4">Alternative ribosome rescue aminoacyl-tRNA hydrolase ArfB</fullName>
        <ecNumber evidence="4">3.1.1.29</ecNumber>
    </submittedName>
</protein>
<dbReference type="Proteomes" id="UP001597062">
    <property type="component" value="Unassembled WGS sequence"/>
</dbReference>
<keyword evidence="4" id="KW-0378">Hydrolase</keyword>